<dbReference type="EMBL" id="JAGDFL010000292">
    <property type="protein sequence ID" value="KAG7394168.1"/>
    <property type="molecule type" value="Genomic_DNA"/>
</dbReference>
<feature type="compositionally biased region" description="Basic and acidic residues" evidence="1">
    <location>
        <begin position="47"/>
        <end position="58"/>
    </location>
</feature>
<keyword evidence="3" id="KW-1185">Reference proteome</keyword>
<sequence length="247" mass="28466">MKKAPIIGELFSSDSSDDDQRVVMSESEYKKPTKRPRVVKRQPATDVSDHSDSARGERRAAIVVTEAPDGFMAISKKRVQTLKHNTCAQYENTRGKIIRTKYFKSYDSIDNTILLGFYQHDKRNYSESLNNIKTVFVQTVEGGADPLKGTIEVPKAEWRALRRDMIISYEKNDGDYIYRAKFNTFRKGKNGQSSMSCTSEQGFNYKANPNNITKIFRHITSNDRTLQYILESLQKIEKRVRTLESRK</sequence>
<evidence type="ECO:0000256" key="1">
    <source>
        <dbReference type="SAM" id="MobiDB-lite"/>
    </source>
</evidence>
<proteinExistence type="predicted"/>
<name>A0A8T1WP96_9STRA</name>
<protein>
    <submittedName>
        <fullName evidence="2">Uncharacterized protein</fullName>
    </submittedName>
</protein>
<dbReference type="Proteomes" id="UP000693981">
    <property type="component" value="Unassembled WGS sequence"/>
</dbReference>
<evidence type="ECO:0000313" key="3">
    <source>
        <dbReference type="Proteomes" id="UP000693981"/>
    </source>
</evidence>
<reference evidence="2" key="1">
    <citation type="submission" date="2021-02" db="EMBL/GenBank/DDBJ databases">
        <authorList>
            <person name="Palmer J.M."/>
        </authorList>
    </citation>
    <scope>NUCLEOTIDE SEQUENCE</scope>
    <source>
        <strain evidence="2">SCRP23</strain>
    </source>
</reference>
<comment type="caution">
    <text evidence="2">The sequence shown here is derived from an EMBL/GenBank/DDBJ whole genome shotgun (WGS) entry which is preliminary data.</text>
</comment>
<feature type="region of interest" description="Disordered" evidence="1">
    <location>
        <begin position="1"/>
        <end position="58"/>
    </location>
</feature>
<accession>A0A8T1WP96</accession>
<gene>
    <name evidence="2" type="ORF">PHYBOEH_005562</name>
</gene>
<organism evidence="2 3">
    <name type="scientific">Phytophthora boehmeriae</name>
    <dbReference type="NCBI Taxonomy" id="109152"/>
    <lineage>
        <taxon>Eukaryota</taxon>
        <taxon>Sar</taxon>
        <taxon>Stramenopiles</taxon>
        <taxon>Oomycota</taxon>
        <taxon>Peronosporomycetes</taxon>
        <taxon>Peronosporales</taxon>
        <taxon>Peronosporaceae</taxon>
        <taxon>Phytophthora</taxon>
    </lineage>
</organism>
<evidence type="ECO:0000313" key="2">
    <source>
        <dbReference type="EMBL" id="KAG7394168.1"/>
    </source>
</evidence>
<dbReference type="AlphaFoldDB" id="A0A8T1WP96"/>